<evidence type="ECO:0000313" key="3">
    <source>
        <dbReference type="EMBL" id="TBO28399.1"/>
    </source>
</evidence>
<dbReference type="OrthoDB" id="9797047at2"/>
<dbReference type="CDD" id="cd07008">
    <property type="entry name" value="cupin_yp_001338853-like"/>
    <property type="match status" value="1"/>
</dbReference>
<dbReference type="EMBL" id="SIXI01000007">
    <property type="protein sequence ID" value="TBO28399.1"/>
    <property type="molecule type" value="Genomic_DNA"/>
</dbReference>
<feature type="domain" description="Cupin type-2" evidence="2">
    <location>
        <begin position="35"/>
        <end position="105"/>
    </location>
</feature>
<dbReference type="SUPFAM" id="SSF51182">
    <property type="entry name" value="RmlC-like cupins"/>
    <property type="match status" value="1"/>
</dbReference>
<organism evidence="3 4">
    <name type="scientific">Aquabacterium lacunae</name>
    <dbReference type="NCBI Taxonomy" id="2528630"/>
    <lineage>
        <taxon>Bacteria</taxon>
        <taxon>Pseudomonadati</taxon>
        <taxon>Pseudomonadota</taxon>
        <taxon>Betaproteobacteria</taxon>
        <taxon>Burkholderiales</taxon>
        <taxon>Aquabacterium</taxon>
    </lineage>
</organism>
<keyword evidence="1" id="KW-0479">Metal-binding</keyword>
<keyword evidence="4" id="KW-1185">Reference proteome</keyword>
<dbReference type="GO" id="GO:0046872">
    <property type="term" value="F:metal ion binding"/>
    <property type="evidence" value="ECO:0007669"/>
    <property type="project" value="UniProtKB-KW"/>
</dbReference>
<dbReference type="AlphaFoldDB" id="A0A4Q9GW81"/>
<dbReference type="InterPro" id="IPR013096">
    <property type="entry name" value="Cupin_2"/>
</dbReference>
<dbReference type="PANTHER" id="PTHR35848:SF6">
    <property type="entry name" value="CUPIN TYPE-2 DOMAIN-CONTAINING PROTEIN"/>
    <property type="match status" value="1"/>
</dbReference>
<name>A0A4Q9GW81_9BURK</name>
<gene>
    <name evidence="3" type="ORF">EYS42_15460</name>
</gene>
<comment type="caution">
    <text evidence="3">The sequence shown here is derived from an EMBL/GenBank/DDBJ whole genome shotgun (WGS) entry which is preliminary data.</text>
</comment>
<dbReference type="InterPro" id="IPR051610">
    <property type="entry name" value="GPI/OXD"/>
</dbReference>
<evidence type="ECO:0000313" key="4">
    <source>
        <dbReference type="Proteomes" id="UP000292120"/>
    </source>
</evidence>
<proteinExistence type="predicted"/>
<dbReference type="Proteomes" id="UP000292120">
    <property type="component" value="Unassembled WGS sequence"/>
</dbReference>
<dbReference type="PANTHER" id="PTHR35848">
    <property type="entry name" value="OXALATE-BINDING PROTEIN"/>
    <property type="match status" value="1"/>
</dbReference>
<accession>A0A4Q9GW81</accession>
<dbReference type="RefSeq" id="WP_130969094.1">
    <property type="nucleotide sequence ID" value="NZ_SIXI01000007.1"/>
</dbReference>
<evidence type="ECO:0000259" key="2">
    <source>
        <dbReference type="Pfam" id="PF07883"/>
    </source>
</evidence>
<protein>
    <submittedName>
        <fullName evidence="3">Cupin domain-containing protein</fullName>
    </submittedName>
</protein>
<dbReference type="Gene3D" id="2.60.120.10">
    <property type="entry name" value="Jelly Rolls"/>
    <property type="match status" value="1"/>
</dbReference>
<evidence type="ECO:0000256" key="1">
    <source>
        <dbReference type="ARBA" id="ARBA00022723"/>
    </source>
</evidence>
<dbReference type="InterPro" id="IPR014710">
    <property type="entry name" value="RmlC-like_jellyroll"/>
</dbReference>
<reference evidence="3 4" key="1">
    <citation type="submission" date="2019-02" db="EMBL/GenBank/DDBJ databases">
        <title>Aquabacterium sp. strain KMB7.</title>
        <authorList>
            <person name="Chen W.-M."/>
        </authorList>
    </citation>
    <scope>NUCLEOTIDE SEQUENCE [LARGE SCALE GENOMIC DNA]</scope>
    <source>
        <strain evidence="3 4">KMB7</strain>
    </source>
</reference>
<dbReference type="InterPro" id="IPR011051">
    <property type="entry name" value="RmlC_Cupin_sf"/>
</dbReference>
<dbReference type="Pfam" id="PF07883">
    <property type="entry name" value="Cupin_2"/>
    <property type="match status" value="1"/>
</dbReference>
<sequence length="115" mass="12165">MSQRVFRVADHLQPSDGEPIRSVVHQTGDAVVVAWTVKPGQRIHPHVHPEGQDTWTVISGTGEYQVDASGQTVTISAGDIAIAPTGAVHGLLNTGAQDFVFVSVVCPELAGFEPL</sequence>